<proteinExistence type="predicted"/>
<comment type="caution">
    <text evidence="1">The sequence shown here is derived from an EMBL/GenBank/DDBJ whole genome shotgun (WGS) entry which is preliminary data.</text>
</comment>
<keyword evidence="2" id="KW-1185">Reference proteome</keyword>
<name>A0ABR2UW79_9PEZI</name>
<evidence type="ECO:0000313" key="1">
    <source>
        <dbReference type="EMBL" id="KAK9418942.1"/>
    </source>
</evidence>
<dbReference type="Proteomes" id="UP001408356">
    <property type="component" value="Unassembled WGS sequence"/>
</dbReference>
<dbReference type="EMBL" id="JARVKF010000331">
    <property type="protein sequence ID" value="KAK9418942.1"/>
    <property type="molecule type" value="Genomic_DNA"/>
</dbReference>
<accession>A0ABR2UW79</accession>
<gene>
    <name evidence="1" type="ORF">SUNI508_07463</name>
</gene>
<organism evidence="1 2">
    <name type="scientific">Seiridium unicorne</name>
    <dbReference type="NCBI Taxonomy" id="138068"/>
    <lineage>
        <taxon>Eukaryota</taxon>
        <taxon>Fungi</taxon>
        <taxon>Dikarya</taxon>
        <taxon>Ascomycota</taxon>
        <taxon>Pezizomycotina</taxon>
        <taxon>Sordariomycetes</taxon>
        <taxon>Xylariomycetidae</taxon>
        <taxon>Amphisphaeriales</taxon>
        <taxon>Sporocadaceae</taxon>
        <taxon>Seiridium</taxon>
    </lineage>
</organism>
<reference evidence="1 2" key="1">
    <citation type="journal article" date="2024" name="J. Plant Pathol.">
        <title>Sequence and assembly of the genome of Seiridium unicorne, isolate CBS 538.82, causal agent of cypress canker disease.</title>
        <authorList>
            <person name="Scali E."/>
            <person name="Rocca G.D."/>
            <person name="Danti R."/>
            <person name="Garbelotto M."/>
            <person name="Barberini S."/>
            <person name="Baroncelli R."/>
            <person name="Emiliani G."/>
        </authorList>
    </citation>
    <scope>NUCLEOTIDE SEQUENCE [LARGE SCALE GENOMIC DNA]</scope>
    <source>
        <strain evidence="1 2">BM-138-508</strain>
    </source>
</reference>
<evidence type="ECO:0000313" key="2">
    <source>
        <dbReference type="Proteomes" id="UP001408356"/>
    </source>
</evidence>
<protein>
    <submittedName>
        <fullName evidence="1">Nuclear distribution protein</fullName>
    </submittedName>
</protein>
<sequence length="206" mass="23069">MAEVQHHNEALFLDETTLQTLAYLESRVIRLEHILYGHTTPPAKSAALPNLQQLEHRFEKLRQRVRTYDELLKIYQAHPTLFTAPSTDAIPPTELSTDALAQMVLASSTLYPATASSLTSIEDTPVPDPALSVNLVGLLPRMRAVEAAQKAQAAEIAELRGQSERVVRAWYENNVVGYGDFVATVEKRVERVERGVRRAERARDEV</sequence>